<reference evidence="2" key="1">
    <citation type="submission" date="2018-05" db="EMBL/GenBank/DDBJ databases">
        <authorList>
            <person name="Lanie J.A."/>
            <person name="Ng W.-L."/>
            <person name="Kazmierczak K.M."/>
            <person name="Andrzejewski T.M."/>
            <person name="Davidsen T.M."/>
            <person name="Wayne K.J."/>
            <person name="Tettelin H."/>
            <person name="Glass J.I."/>
            <person name="Rusch D."/>
            <person name="Podicherti R."/>
            <person name="Tsui H.-C.T."/>
            <person name="Winkler M.E."/>
        </authorList>
    </citation>
    <scope>NUCLEOTIDE SEQUENCE</scope>
</reference>
<dbReference type="CDD" id="cd21109">
    <property type="entry name" value="SPASM"/>
    <property type="match status" value="1"/>
</dbReference>
<name>A0A382VTV8_9ZZZZ</name>
<evidence type="ECO:0000313" key="2">
    <source>
        <dbReference type="EMBL" id="SVD49943.1"/>
    </source>
</evidence>
<dbReference type="InterPro" id="IPR013785">
    <property type="entry name" value="Aldolase_TIM"/>
</dbReference>
<dbReference type="Gene3D" id="3.20.20.70">
    <property type="entry name" value="Aldolase class I"/>
    <property type="match status" value="1"/>
</dbReference>
<dbReference type="Pfam" id="PF13186">
    <property type="entry name" value="SPASM"/>
    <property type="match status" value="1"/>
</dbReference>
<proteinExistence type="predicted"/>
<feature type="domain" description="4Fe4S-binding SPASM" evidence="1">
    <location>
        <begin position="69"/>
        <end position="126"/>
    </location>
</feature>
<protein>
    <recommendedName>
        <fullName evidence="1">4Fe4S-binding SPASM domain-containing protein</fullName>
    </recommendedName>
</protein>
<dbReference type="InterPro" id="IPR023885">
    <property type="entry name" value="4Fe4S-binding_SPASM_dom"/>
</dbReference>
<sequence length="164" mass="18740">DYQKEQYLKNWVNYLGLNAEIWLTHNWSGQYGEESVARHKIFNARKKRTCGRPLAKVVEIRAGGLEGKKGAVVPCPNVLGQDSKAIMGYVEEQPLLNILNGEKMRHLREVHLRETFDEIDYCKDCDQLIDVEDSLVWTNIPGRVYGESRISGISYVGAEKTWGK</sequence>
<evidence type="ECO:0000259" key="1">
    <source>
        <dbReference type="Pfam" id="PF13186"/>
    </source>
</evidence>
<organism evidence="2">
    <name type="scientific">marine metagenome</name>
    <dbReference type="NCBI Taxonomy" id="408172"/>
    <lineage>
        <taxon>unclassified sequences</taxon>
        <taxon>metagenomes</taxon>
        <taxon>ecological metagenomes</taxon>
    </lineage>
</organism>
<feature type="non-terminal residue" evidence="2">
    <location>
        <position position="1"/>
    </location>
</feature>
<dbReference type="AlphaFoldDB" id="A0A382VTV8"/>
<accession>A0A382VTV8</accession>
<gene>
    <name evidence="2" type="ORF">METZ01_LOCUS402797</name>
</gene>
<dbReference type="EMBL" id="UINC01154577">
    <property type="protein sequence ID" value="SVD49943.1"/>
    <property type="molecule type" value="Genomic_DNA"/>
</dbReference>